<reference evidence="1 2" key="2">
    <citation type="journal article" date="2022" name="Mol. Ecol. Resour.">
        <title>The genomes of chicory, endive, great burdock and yacon provide insights into Asteraceae paleo-polyploidization history and plant inulin production.</title>
        <authorList>
            <person name="Fan W."/>
            <person name="Wang S."/>
            <person name="Wang H."/>
            <person name="Wang A."/>
            <person name="Jiang F."/>
            <person name="Liu H."/>
            <person name="Zhao H."/>
            <person name="Xu D."/>
            <person name="Zhang Y."/>
        </authorList>
    </citation>
    <scope>NUCLEOTIDE SEQUENCE [LARGE SCALE GENOMIC DNA]</scope>
    <source>
        <strain evidence="2">cv. Yunnan</strain>
        <tissue evidence="1">Leaves</tissue>
    </source>
</reference>
<dbReference type="EMBL" id="CM042035">
    <property type="protein sequence ID" value="KAI3756784.1"/>
    <property type="molecule type" value="Genomic_DNA"/>
</dbReference>
<evidence type="ECO:0000313" key="2">
    <source>
        <dbReference type="Proteomes" id="UP001056120"/>
    </source>
</evidence>
<sequence>MASGKTLEDHTDEFNKLVLDLENIDVELEEEDHAIIFLTSLPSTYEHFVDTLMFGRETLTMEEVLSALNSKELKKRGDVKDESGDGLVVRGRPEFRGWSDQRGSSKKGQNRSKSKFKRKCYICNSEKHLKRDCQDLKKKRTESVSKWQCSSPPEGSTDGYESADVLMEDLGTVKLGDDRPCVIKGHGYVLLKLHNGTEVELKEVRYIHELTKNLISMGTFESAGFHVSLKNGKARVIKGYMVALSGTRIRSNIYMLDGHADQGVVSVVEAKKSSLALLWHKILGHMSGLCLKELKKHEVIEGLVDCEFGFCEICVMGKAHRVKFTKGMHTTKVSRVEDYGGESDWKKDKEAKN</sequence>
<comment type="caution">
    <text evidence="1">The sequence shown here is derived from an EMBL/GenBank/DDBJ whole genome shotgun (WGS) entry which is preliminary data.</text>
</comment>
<dbReference type="Proteomes" id="UP001056120">
    <property type="component" value="Linkage Group LG18"/>
</dbReference>
<reference evidence="2" key="1">
    <citation type="journal article" date="2022" name="Mol. Ecol. Resour.">
        <title>The genomes of chicory, endive, great burdock and yacon provide insights into Asteraceae palaeo-polyploidization history and plant inulin production.</title>
        <authorList>
            <person name="Fan W."/>
            <person name="Wang S."/>
            <person name="Wang H."/>
            <person name="Wang A."/>
            <person name="Jiang F."/>
            <person name="Liu H."/>
            <person name="Zhao H."/>
            <person name="Xu D."/>
            <person name="Zhang Y."/>
        </authorList>
    </citation>
    <scope>NUCLEOTIDE SEQUENCE [LARGE SCALE GENOMIC DNA]</scope>
    <source>
        <strain evidence="2">cv. Yunnan</strain>
    </source>
</reference>
<keyword evidence="2" id="KW-1185">Reference proteome</keyword>
<accession>A0ACB9ECX0</accession>
<proteinExistence type="predicted"/>
<name>A0ACB9ECX0_9ASTR</name>
<protein>
    <submittedName>
        <fullName evidence="1">Uncharacterized protein</fullName>
    </submittedName>
</protein>
<evidence type="ECO:0000313" key="1">
    <source>
        <dbReference type="EMBL" id="KAI3756784.1"/>
    </source>
</evidence>
<gene>
    <name evidence="1" type="ORF">L1987_56607</name>
</gene>
<organism evidence="1 2">
    <name type="scientific">Smallanthus sonchifolius</name>
    <dbReference type="NCBI Taxonomy" id="185202"/>
    <lineage>
        <taxon>Eukaryota</taxon>
        <taxon>Viridiplantae</taxon>
        <taxon>Streptophyta</taxon>
        <taxon>Embryophyta</taxon>
        <taxon>Tracheophyta</taxon>
        <taxon>Spermatophyta</taxon>
        <taxon>Magnoliopsida</taxon>
        <taxon>eudicotyledons</taxon>
        <taxon>Gunneridae</taxon>
        <taxon>Pentapetalae</taxon>
        <taxon>asterids</taxon>
        <taxon>campanulids</taxon>
        <taxon>Asterales</taxon>
        <taxon>Asteraceae</taxon>
        <taxon>Asteroideae</taxon>
        <taxon>Heliantheae alliance</taxon>
        <taxon>Millerieae</taxon>
        <taxon>Smallanthus</taxon>
    </lineage>
</organism>